<accession>A0A7H8REL3</accession>
<evidence type="ECO:0000313" key="3">
    <source>
        <dbReference type="Proteomes" id="UP000509510"/>
    </source>
</evidence>
<organism evidence="2 3">
    <name type="scientific">Talaromyces rugulosus</name>
    <name type="common">Penicillium rugulosum</name>
    <dbReference type="NCBI Taxonomy" id="121627"/>
    <lineage>
        <taxon>Eukaryota</taxon>
        <taxon>Fungi</taxon>
        <taxon>Dikarya</taxon>
        <taxon>Ascomycota</taxon>
        <taxon>Pezizomycotina</taxon>
        <taxon>Eurotiomycetes</taxon>
        <taxon>Eurotiomycetidae</taxon>
        <taxon>Eurotiales</taxon>
        <taxon>Trichocomaceae</taxon>
        <taxon>Talaromyces</taxon>
        <taxon>Talaromyces sect. Islandici</taxon>
    </lineage>
</organism>
<dbReference type="InterPro" id="IPR056043">
    <property type="entry name" value="DUF7626"/>
</dbReference>
<evidence type="ECO:0000259" key="1">
    <source>
        <dbReference type="Pfam" id="PF24625"/>
    </source>
</evidence>
<dbReference type="OrthoDB" id="5321209at2759"/>
<sequence length="322" mass="36561">MPPKRAGGPIDRSKDVKITAQLVHASMKKARFMPPYFGHESLSASLYTGGKFFSFSLTFADNGVLSFGATDRRLELVRPVVEPPCKNTLTDIESLESDEELDTDEENENNLDFGTKTTNAQYSSLLAKAPPLEERVVGGCQPVGGRGKKLCAVEDMDDDDKLLYHLKLAKWTEREIHTKFVSEGRINYSQKTIGTRFCRMRRFIVDDTDERLKNGKAVWFESEQSLLPNAFTFATEKIQKERRALEKRKWDLVAEYIQKHEPTAMFSGDACRQQYEALIRGKAPVPPEKQRRLSPQTAGLLAARRKQVAYIKQLEKADRPKV</sequence>
<name>A0A7H8REL3_TALRU</name>
<dbReference type="Proteomes" id="UP000509510">
    <property type="component" value="Chromosome V"/>
</dbReference>
<reference evidence="3" key="1">
    <citation type="submission" date="2020-06" db="EMBL/GenBank/DDBJ databases">
        <title>A chromosome-scale genome assembly of Talaromyces rugulosus W13939.</title>
        <authorList>
            <person name="Wang B."/>
            <person name="Guo L."/>
            <person name="Ye K."/>
            <person name="Wang L."/>
        </authorList>
    </citation>
    <scope>NUCLEOTIDE SEQUENCE [LARGE SCALE GENOMIC DNA]</scope>
    <source>
        <strain evidence="3">W13939</strain>
    </source>
</reference>
<gene>
    <name evidence="2" type="ORF">TRUGW13939_10141</name>
</gene>
<dbReference type="GeneID" id="55997622"/>
<dbReference type="EMBL" id="CP055902">
    <property type="protein sequence ID" value="QKX62973.1"/>
    <property type="molecule type" value="Genomic_DNA"/>
</dbReference>
<proteinExistence type="predicted"/>
<evidence type="ECO:0000313" key="2">
    <source>
        <dbReference type="EMBL" id="QKX62973.1"/>
    </source>
</evidence>
<keyword evidence="3" id="KW-1185">Reference proteome</keyword>
<protein>
    <recommendedName>
        <fullName evidence="1">DUF7626 domain-containing protein</fullName>
    </recommendedName>
</protein>
<dbReference type="KEGG" id="trg:TRUGW13939_10141"/>
<feature type="domain" description="DUF7626" evidence="1">
    <location>
        <begin position="155"/>
        <end position="209"/>
    </location>
</feature>
<dbReference type="AlphaFoldDB" id="A0A7H8REL3"/>
<dbReference type="Pfam" id="PF24625">
    <property type="entry name" value="DUF7626"/>
    <property type="match status" value="1"/>
</dbReference>
<dbReference type="RefSeq" id="XP_035349147.1">
    <property type="nucleotide sequence ID" value="XM_035493254.1"/>
</dbReference>